<reference evidence="7" key="1">
    <citation type="submission" date="2015-12" db="EMBL/GenBank/DDBJ databases">
        <title>FDA dAtabase for Regulatory Grade micrObial Sequences (FDA-ARGOS): Supporting development and validation of Infectious Disease Dx tests.</title>
        <authorList>
            <person name="Case J."/>
            <person name="Tallon L."/>
            <person name="Sadzewicz L."/>
            <person name="Sengamalay N."/>
            <person name="Ott S."/>
            <person name="Godinez A."/>
            <person name="Nagaraj S."/>
            <person name="Nadendla S."/>
            <person name="Sichtig H."/>
        </authorList>
    </citation>
    <scope>NUCLEOTIDE SEQUENCE [LARGE SCALE GENOMIC DNA]</scope>
    <source>
        <strain evidence="7">FDAARGOS_147</strain>
    </source>
</reference>
<dbReference type="Pfam" id="PF00072">
    <property type="entry name" value="Response_reg"/>
    <property type="match status" value="1"/>
</dbReference>
<dbReference type="SUPFAM" id="SSF46894">
    <property type="entry name" value="C-terminal effector domain of the bipartite response regulators"/>
    <property type="match status" value="1"/>
</dbReference>
<dbReference type="Gene3D" id="3.40.50.2300">
    <property type="match status" value="1"/>
</dbReference>
<dbReference type="EMBL" id="CP014060">
    <property type="protein sequence ID" value="AMG39639.1"/>
    <property type="molecule type" value="Genomic_DNA"/>
</dbReference>
<gene>
    <name evidence="6" type="ORF">AL504_28750</name>
</gene>
<name>A0A0X8P4H0_ALCXX</name>
<feature type="domain" description="Response regulatory" evidence="5">
    <location>
        <begin position="5"/>
        <end position="123"/>
    </location>
</feature>
<evidence type="ECO:0000259" key="4">
    <source>
        <dbReference type="PROSITE" id="PS50043"/>
    </source>
</evidence>
<protein>
    <submittedName>
        <fullName evidence="6">DNA-binding response regulator</fullName>
    </submittedName>
</protein>
<evidence type="ECO:0000259" key="5">
    <source>
        <dbReference type="PROSITE" id="PS50110"/>
    </source>
</evidence>
<dbReference type="InterPro" id="IPR058245">
    <property type="entry name" value="NreC/VraR/RcsB-like_REC"/>
</dbReference>
<dbReference type="PANTHER" id="PTHR43214:SF17">
    <property type="entry name" value="TRANSCRIPTIONAL REGULATORY PROTEIN RCSB"/>
    <property type="match status" value="1"/>
</dbReference>
<sequence>MKRIRIALLDDHAVVRHGLVSHLAAEPDIEVVGAYESSRELMRALAQSHADILLLDFSLGRDELDGVSLIRALRARFPDCRILVLSTHHEPATVSLALRVGARGFVGKGEDMGNLMKAIRAVSAGAIYLSAEMSYQVADATLSGTMAEGDEADDPLREASLSAREQEVIRCFLAGMTVTEIAEKFHRSIKTISSQKAAAFRKLGVTSNNDLFRIRQTFE</sequence>
<keyword evidence="1 3" id="KW-0597">Phosphoprotein</keyword>
<dbReference type="InterPro" id="IPR000792">
    <property type="entry name" value="Tscrpt_reg_LuxR_C"/>
</dbReference>
<dbReference type="SMART" id="SM00421">
    <property type="entry name" value="HTH_LUXR"/>
    <property type="match status" value="1"/>
</dbReference>
<organism evidence="6 7">
    <name type="scientific">Alcaligenes xylosoxydans xylosoxydans</name>
    <name type="common">Achromobacter xylosoxidans</name>
    <dbReference type="NCBI Taxonomy" id="85698"/>
    <lineage>
        <taxon>Bacteria</taxon>
        <taxon>Pseudomonadati</taxon>
        <taxon>Pseudomonadota</taxon>
        <taxon>Betaproteobacteria</taxon>
        <taxon>Burkholderiales</taxon>
        <taxon>Alcaligenaceae</taxon>
        <taxon>Achromobacter</taxon>
    </lineage>
</organism>
<dbReference type="InterPro" id="IPR001789">
    <property type="entry name" value="Sig_transdc_resp-reg_receiver"/>
</dbReference>
<dbReference type="InterPro" id="IPR016032">
    <property type="entry name" value="Sig_transdc_resp-reg_C-effctor"/>
</dbReference>
<accession>A0A0X8P4H0</accession>
<dbReference type="PROSITE" id="PS50110">
    <property type="entry name" value="RESPONSE_REGULATORY"/>
    <property type="match status" value="1"/>
</dbReference>
<dbReference type="SUPFAM" id="SSF52172">
    <property type="entry name" value="CheY-like"/>
    <property type="match status" value="1"/>
</dbReference>
<dbReference type="GO" id="GO:0006355">
    <property type="term" value="P:regulation of DNA-templated transcription"/>
    <property type="evidence" value="ECO:0007669"/>
    <property type="project" value="InterPro"/>
</dbReference>
<dbReference type="Pfam" id="PF00196">
    <property type="entry name" value="GerE"/>
    <property type="match status" value="1"/>
</dbReference>
<evidence type="ECO:0000256" key="2">
    <source>
        <dbReference type="ARBA" id="ARBA00023125"/>
    </source>
</evidence>
<dbReference type="GO" id="GO:0000160">
    <property type="term" value="P:phosphorelay signal transduction system"/>
    <property type="evidence" value="ECO:0007669"/>
    <property type="project" value="InterPro"/>
</dbReference>
<dbReference type="CDD" id="cd06170">
    <property type="entry name" value="LuxR_C_like"/>
    <property type="match status" value="1"/>
</dbReference>
<feature type="modified residue" description="4-aspartylphosphate" evidence="3">
    <location>
        <position position="56"/>
    </location>
</feature>
<proteinExistence type="predicted"/>
<dbReference type="GO" id="GO:0003677">
    <property type="term" value="F:DNA binding"/>
    <property type="evidence" value="ECO:0007669"/>
    <property type="project" value="UniProtKB-KW"/>
</dbReference>
<dbReference type="InterPro" id="IPR011006">
    <property type="entry name" value="CheY-like_superfamily"/>
</dbReference>
<dbReference type="AlphaFoldDB" id="A0A0X8P4H0"/>
<evidence type="ECO:0000313" key="6">
    <source>
        <dbReference type="EMBL" id="AMG39639.1"/>
    </source>
</evidence>
<evidence type="ECO:0000313" key="7">
    <source>
        <dbReference type="Proteomes" id="UP000060602"/>
    </source>
</evidence>
<evidence type="ECO:0000256" key="3">
    <source>
        <dbReference type="PROSITE-ProRule" id="PRU00169"/>
    </source>
</evidence>
<keyword evidence="2 6" id="KW-0238">DNA-binding</keyword>
<dbReference type="SMART" id="SM00448">
    <property type="entry name" value="REC"/>
    <property type="match status" value="1"/>
</dbReference>
<dbReference type="Proteomes" id="UP000060602">
    <property type="component" value="Chromosome"/>
</dbReference>
<dbReference type="PROSITE" id="PS50043">
    <property type="entry name" value="HTH_LUXR_2"/>
    <property type="match status" value="1"/>
</dbReference>
<dbReference type="PROSITE" id="PS00622">
    <property type="entry name" value="HTH_LUXR_1"/>
    <property type="match status" value="1"/>
</dbReference>
<evidence type="ECO:0000256" key="1">
    <source>
        <dbReference type="ARBA" id="ARBA00022553"/>
    </source>
</evidence>
<dbReference type="PRINTS" id="PR00038">
    <property type="entry name" value="HTHLUXR"/>
</dbReference>
<dbReference type="CDD" id="cd17535">
    <property type="entry name" value="REC_NarL-like"/>
    <property type="match status" value="1"/>
</dbReference>
<dbReference type="PANTHER" id="PTHR43214">
    <property type="entry name" value="TWO-COMPONENT RESPONSE REGULATOR"/>
    <property type="match status" value="1"/>
</dbReference>
<feature type="domain" description="HTH luxR-type" evidence="4">
    <location>
        <begin position="154"/>
        <end position="219"/>
    </location>
</feature>
<dbReference type="InterPro" id="IPR039420">
    <property type="entry name" value="WalR-like"/>
</dbReference>
<dbReference type="RefSeq" id="WP_061073962.1">
    <property type="nucleotide sequence ID" value="NZ_CP014060.2"/>
</dbReference>